<keyword evidence="2" id="KW-0560">Oxidoreductase</keyword>
<dbReference type="Gene3D" id="1.10.630.10">
    <property type="entry name" value="Cytochrome P450"/>
    <property type="match status" value="1"/>
</dbReference>
<dbReference type="AlphaFoldDB" id="A0A3N0GHB0"/>
<keyword evidence="2" id="KW-0503">Monooxygenase</keyword>
<proteinExistence type="inferred from homology"/>
<gene>
    <name evidence="3" type="ORF">EFL26_21930</name>
</gene>
<dbReference type="PROSITE" id="PS00086">
    <property type="entry name" value="CYTOCHROME_P450"/>
    <property type="match status" value="1"/>
</dbReference>
<dbReference type="GO" id="GO:0005506">
    <property type="term" value="F:iron ion binding"/>
    <property type="evidence" value="ECO:0007669"/>
    <property type="project" value="InterPro"/>
</dbReference>
<dbReference type="InterPro" id="IPR001128">
    <property type="entry name" value="Cyt_P450"/>
</dbReference>
<keyword evidence="2" id="KW-0408">Iron</keyword>
<sequence>MEKLMEQHGAVDATATSDELLPWRDPEFIRAPWPWFDRVLRDHPLFELSDGTFVVSRYHDVMTYAKDRSLVSVPPEGMGDDPWAANENSVLLTEGERHSRIRRTFSGWLTPKAVRTWAETAARTAKEALDRIEDDGLIDAHRNLGVQPAQDAMAHALGVEREDGFPYIRATNQTMVAMGWQPTDDEVVRAREGFGFMMFQAERLIAEKRHNPGDGMLLDTMIRAADEGQLTERELKESIQILWGSAAHNPGHHVSSALVDFANNPHAFTAYKKDPSVREAILNETIRRALPEVLLDRFTTAPLEIHGVTIPPGAKIRFILGAALRDPDVFRNPDEFDWERPKEASMALAFGVGTHNCAGQAIARATATAVLDVITERFERVEVVGEPDWVFSDRHRNCEGLTVRLS</sequence>
<dbReference type="OrthoDB" id="502624at2"/>
<dbReference type="GO" id="GO:0020037">
    <property type="term" value="F:heme binding"/>
    <property type="evidence" value="ECO:0007669"/>
    <property type="project" value="InterPro"/>
</dbReference>
<reference evidence="3 4" key="1">
    <citation type="submission" date="2018-11" db="EMBL/GenBank/DDBJ databases">
        <authorList>
            <person name="Li F."/>
        </authorList>
    </citation>
    <scope>NUCLEOTIDE SEQUENCE [LARGE SCALE GENOMIC DNA]</scope>
    <source>
        <strain evidence="3 4">Gsoil 818</strain>
    </source>
</reference>
<dbReference type="PANTHER" id="PTHR46696:SF1">
    <property type="entry name" value="CYTOCHROME P450 YJIB-RELATED"/>
    <property type="match status" value="1"/>
</dbReference>
<name>A0A3N0GHB0_9ACTN</name>
<evidence type="ECO:0000256" key="2">
    <source>
        <dbReference type="RuleBase" id="RU000461"/>
    </source>
</evidence>
<evidence type="ECO:0000313" key="3">
    <source>
        <dbReference type="EMBL" id="RNM11809.1"/>
    </source>
</evidence>
<evidence type="ECO:0000313" key="4">
    <source>
        <dbReference type="Proteomes" id="UP000279994"/>
    </source>
</evidence>
<keyword evidence="4" id="KW-1185">Reference proteome</keyword>
<organism evidence="3 4">
    <name type="scientific">Nocardioides pocheonensis</name>
    <dbReference type="NCBI Taxonomy" id="661485"/>
    <lineage>
        <taxon>Bacteria</taxon>
        <taxon>Bacillati</taxon>
        <taxon>Actinomycetota</taxon>
        <taxon>Actinomycetes</taxon>
        <taxon>Propionibacteriales</taxon>
        <taxon>Nocardioidaceae</taxon>
        <taxon>Nocardioides</taxon>
    </lineage>
</organism>
<dbReference type="PANTHER" id="PTHR46696">
    <property type="entry name" value="P450, PUTATIVE (EUROFUNG)-RELATED"/>
    <property type="match status" value="1"/>
</dbReference>
<dbReference type="InterPro" id="IPR002397">
    <property type="entry name" value="Cyt_P450_B"/>
</dbReference>
<dbReference type="GO" id="GO:0016705">
    <property type="term" value="F:oxidoreductase activity, acting on paired donors, with incorporation or reduction of molecular oxygen"/>
    <property type="evidence" value="ECO:0007669"/>
    <property type="project" value="InterPro"/>
</dbReference>
<protein>
    <submittedName>
        <fullName evidence="3">Cytochrome P450</fullName>
    </submittedName>
</protein>
<comment type="caution">
    <text evidence="3">The sequence shown here is derived from an EMBL/GenBank/DDBJ whole genome shotgun (WGS) entry which is preliminary data.</text>
</comment>
<accession>A0A3N0GHB0</accession>
<evidence type="ECO:0000256" key="1">
    <source>
        <dbReference type="ARBA" id="ARBA00010617"/>
    </source>
</evidence>
<dbReference type="EMBL" id="RJSF01000047">
    <property type="protein sequence ID" value="RNM11809.1"/>
    <property type="molecule type" value="Genomic_DNA"/>
</dbReference>
<keyword evidence="2" id="KW-0349">Heme</keyword>
<dbReference type="Pfam" id="PF00067">
    <property type="entry name" value="p450"/>
    <property type="match status" value="1"/>
</dbReference>
<dbReference type="SUPFAM" id="SSF48264">
    <property type="entry name" value="Cytochrome P450"/>
    <property type="match status" value="1"/>
</dbReference>
<keyword evidence="2" id="KW-0479">Metal-binding</keyword>
<comment type="similarity">
    <text evidence="1 2">Belongs to the cytochrome P450 family.</text>
</comment>
<dbReference type="GO" id="GO:0004497">
    <property type="term" value="F:monooxygenase activity"/>
    <property type="evidence" value="ECO:0007669"/>
    <property type="project" value="UniProtKB-KW"/>
</dbReference>
<dbReference type="InterPro" id="IPR036396">
    <property type="entry name" value="Cyt_P450_sf"/>
</dbReference>
<dbReference type="Proteomes" id="UP000279994">
    <property type="component" value="Unassembled WGS sequence"/>
</dbReference>
<dbReference type="InterPro" id="IPR017972">
    <property type="entry name" value="Cyt_P450_CS"/>
</dbReference>
<dbReference type="PRINTS" id="PR00359">
    <property type="entry name" value="BP450"/>
</dbReference>